<sequence length="391" mass="43732">MAGVKSNELQALVFGASGITGWAITNAALSYPTSTTFKRVVGLTNRPLSVKEAALPQDPRLHLYPGLDLSQDSQTITEYLSKIDNIGETTHVYFASYVHRGWGVEDSEKRKKENVDFIANAVAAVENVCPKLQFWTFPTGGKWYGLEFGDEVKREVPLKESAPRVPPPHGDHIFYYPQIDTLAKLSEGKNWNFADIRPDAIIGFVPNHNAMNLAEPIGLYLSLWKSLSPSTEVPFPGTEKGWTQLHSDISSSQLARFHVYVSLNSEKTAGKAFNIADVDAGTTWQDTWPGIAAYFGLKGVGPVAEGELSGYKWVESQKDKWDAWTKENGLRPKVLEQTGWDFMTIVTGTYSERDRNFDLTEARRIGFTDKPDHIKSYHVVFDKMRAEKILP</sequence>
<dbReference type="CDD" id="cd08948">
    <property type="entry name" value="5beta-POR_like_SDR_a"/>
    <property type="match status" value="1"/>
</dbReference>
<evidence type="ECO:0000313" key="3">
    <source>
        <dbReference type="Proteomes" id="UP000240493"/>
    </source>
</evidence>
<gene>
    <name evidence="2" type="ORF">M441DRAFT_59906</name>
</gene>
<dbReference type="Gene3D" id="3.40.50.720">
    <property type="entry name" value="NAD(P)-binding Rossmann-like Domain"/>
    <property type="match status" value="1"/>
</dbReference>
<organism evidence="2 3">
    <name type="scientific">Trichoderma asperellum (strain ATCC 204424 / CBS 433.97 / NBRC 101777)</name>
    <dbReference type="NCBI Taxonomy" id="1042311"/>
    <lineage>
        <taxon>Eukaryota</taxon>
        <taxon>Fungi</taxon>
        <taxon>Dikarya</taxon>
        <taxon>Ascomycota</taxon>
        <taxon>Pezizomycotina</taxon>
        <taxon>Sordariomycetes</taxon>
        <taxon>Hypocreomycetidae</taxon>
        <taxon>Hypocreales</taxon>
        <taxon>Hypocreaceae</taxon>
        <taxon>Trichoderma</taxon>
    </lineage>
</organism>
<protein>
    <recommendedName>
        <fullName evidence="1">PRISE-like Rossmann-fold domain-containing protein</fullName>
    </recommendedName>
</protein>
<evidence type="ECO:0000259" key="1">
    <source>
        <dbReference type="Pfam" id="PF22917"/>
    </source>
</evidence>
<name>A0A2T3Z1G9_TRIA4</name>
<dbReference type="AlphaFoldDB" id="A0A2T3Z1G9"/>
<dbReference type="PANTHER" id="PTHR32487:SF8">
    <property type="entry name" value="NAD-DEPENDENT EPIMERASE_DEHYDRATASE DOMAIN-CONTAINING PROTEIN"/>
    <property type="match status" value="1"/>
</dbReference>
<dbReference type="PANTHER" id="PTHR32487">
    <property type="entry name" value="3-OXO-DELTA(4,5)-STEROID 5-BETA-REDUCTASE"/>
    <property type="match status" value="1"/>
</dbReference>
<accession>A0A2T3Z1G9</accession>
<dbReference type="SUPFAM" id="SSF51735">
    <property type="entry name" value="NAD(P)-binding Rossmann-fold domains"/>
    <property type="match status" value="1"/>
</dbReference>
<evidence type="ECO:0000313" key="2">
    <source>
        <dbReference type="EMBL" id="PTB38658.1"/>
    </source>
</evidence>
<proteinExistence type="predicted"/>
<dbReference type="InterPro" id="IPR036291">
    <property type="entry name" value="NAD(P)-bd_dom_sf"/>
</dbReference>
<dbReference type="EMBL" id="KZ679265">
    <property type="protein sequence ID" value="PTB38658.1"/>
    <property type="molecule type" value="Genomic_DNA"/>
</dbReference>
<keyword evidence="3" id="KW-1185">Reference proteome</keyword>
<dbReference type="InterPro" id="IPR055222">
    <property type="entry name" value="PRISE-like_Rossmann-fold"/>
</dbReference>
<dbReference type="Proteomes" id="UP000240493">
    <property type="component" value="Unassembled WGS sequence"/>
</dbReference>
<dbReference type="STRING" id="1042311.A0A2T3Z1G9"/>
<reference evidence="2 3" key="1">
    <citation type="submission" date="2016-07" db="EMBL/GenBank/DDBJ databases">
        <title>Multiple horizontal gene transfer events from other fungi enriched the ability of initially mycotrophic Trichoderma (Ascomycota) to feed on dead plant biomass.</title>
        <authorList>
            <consortium name="DOE Joint Genome Institute"/>
            <person name="Aerts A."/>
            <person name="Atanasova L."/>
            <person name="Chenthamara K."/>
            <person name="Zhang J."/>
            <person name="Grujic M."/>
            <person name="Henrissat B."/>
            <person name="Kuo A."/>
            <person name="Salamov A."/>
            <person name="Lipzen A."/>
            <person name="Labutti K."/>
            <person name="Barry K."/>
            <person name="Miao Y."/>
            <person name="Rahimi M.J."/>
            <person name="Shen Q."/>
            <person name="Grigoriev I.V."/>
            <person name="Kubicek C.P."/>
            <person name="Druzhinina I.S."/>
        </authorList>
    </citation>
    <scope>NUCLEOTIDE SEQUENCE [LARGE SCALE GENOMIC DNA]</scope>
    <source>
        <strain evidence="2 3">CBS 433.97</strain>
    </source>
</reference>
<feature type="domain" description="PRISE-like Rossmann-fold" evidence="1">
    <location>
        <begin position="11"/>
        <end position="391"/>
    </location>
</feature>
<dbReference type="OrthoDB" id="1731983at2759"/>
<dbReference type="Pfam" id="PF22917">
    <property type="entry name" value="PRISE"/>
    <property type="match status" value="1"/>
</dbReference>